<dbReference type="CDD" id="cd17075">
    <property type="entry name" value="UBX1_UBXN9"/>
    <property type="match status" value="1"/>
</dbReference>
<evidence type="ECO:0000313" key="4">
    <source>
        <dbReference type="RefSeq" id="XP_033359264.1"/>
    </source>
</evidence>
<dbReference type="AlphaFoldDB" id="A0A6J3L1W6"/>
<dbReference type="RefSeq" id="XP_033359266.1">
    <property type="nucleotide sequence ID" value="XM_033503375.1"/>
</dbReference>
<dbReference type="SUPFAM" id="SSF54236">
    <property type="entry name" value="Ubiquitin-like"/>
    <property type="match status" value="2"/>
</dbReference>
<dbReference type="GO" id="GO:0012506">
    <property type="term" value="C:vesicle membrane"/>
    <property type="evidence" value="ECO:0007669"/>
    <property type="project" value="TreeGrafter"/>
</dbReference>
<dbReference type="KEGG" id="bvk:117238470"/>
<sequence length="491" mass="56106">MATNKNVIVLVPNGRRQNVGVTPNTTILQILEEVCQKHGYNVDSYDLKHFNHVLDPNAILRFTGLANNAQLEMVPCTKIRSVSNVTIGIQLENGERLMSEFTSNVTLAEILKHVNFNEDLEKIILIYMHREISGVEALKNTTLKSLGLVNGKAVLRLIQKRPQSIGNISLTTSKTVKIAENFNIHKRDSGNEYSLIADTNETSECMTSTGKQTQKLGELKTCSQNEERKIMKREYENNIIPSTSTDNYTGNQILLQPCNKHETDDLNNIEFLGERNALVFDQTTIQRKFRDELPDDFYDLTVDDAKILLRDAKRYRKELEEAPLLTNIQRQSNQEKRILNQLNKYHYTIIRIQFPDQFVLQGLFQPMETVQAIKDFIKCYLIDANSDFIIFTTPPKRSLNPNSRLVNENLVPCAIVYYSGSSALKLDVKEKFTDPKKVELQVANVRKSMLNKNENINNDTNTRSTFNTPTNNESVTEKGSKIPKWLNPSFK</sequence>
<dbReference type="GO" id="GO:0005634">
    <property type="term" value="C:nucleus"/>
    <property type="evidence" value="ECO:0007669"/>
    <property type="project" value="TreeGrafter"/>
</dbReference>
<feature type="compositionally biased region" description="Polar residues" evidence="1">
    <location>
        <begin position="462"/>
        <end position="474"/>
    </location>
</feature>
<dbReference type="CDD" id="cd16118">
    <property type="entry name" value="UBX2_UBXN9"/>
    <property type="match status" value="1"/>
</dbReference>
<dbReference type="PANTHER" id="PTHR46467:SF1">
    <property type="entry name" value="TETHER CONTAINING UBX DOMAIN FOR GLUT4"/>
    <property type="match status" value="1"/>
</dbReference>
<dbReference type="Pfam" id="PF11470">
    <property type="entry name" value="TUG-UBL1"/>
    <property type="match status" value="1"/>
</dbReference>
<accession>A0A6J3L1W6</accession>
<evidence type="ECO:0000313" key="5">
    <source>
        <dbReference type="RefSeq" id="XP_033359265.1"/>
    </source>
</evidence>
<evidence type="ECO:0000259" key="2">
    <source>
        <dbReference type="Pfam" id="PF11470"/>
    </source>
</evidence>
<dbReference type="Proteomes" id="UP000504631">
    <property type="component" value="Unplaced"/>
</dbReference>
<feature type="region of interest" description="Disordered" evidence="1">
    <location>
        <begin position="453"/>
        <end position="481"/>
    </location>
</feature>
<dbReference type="GO" id="GO:0005737">
    <property type="term" value="C:cytoplasm"/>
    <property type="evidence" value="ECO:0007669"/>
    <property type="project" value="TreeGrafter"/>
</dbReference>
<proteinExistence type="predicted"/>
<protein>
    <submittedName>
        <fullName evidence="4 5">Tether containing UBX domain for GLUT4 isoform X1</fullName>
    </submittedName>
</protein>
<dbReference type="GeneID" id="117238470"/>
<dbReference type="RefSeq" id="XP_033359264.1">
    <property type="nucleotide sequence ID" value="XM_033503373.1"/>
</dbReference>
<evidence type="ECO:0000313" key="3">
    <source>
        <dbReference type="Proteomes" id="UP000504631"/>
    </source>
</evidence>
<dbReference type="InterPro" id="IPR059238">
    <property type="entry name" value="UBX1_UBXN9"/>
</dbReference>
<feature type="domain" description="TUG ubiquitin-like" evidence="2">
    <location>
        <begin position="12"/>
        <end position="73"/>
    </location>
</feature>
<dbReference type="PANTHER" id="PTHR46467">
    <property type="entry name" value="TETHER CONTAINING UBX DOMAIN FOR GLUT4"/>
    <property type="match status" value="1"/>
</dbReference>
<dbReference type="RefSeq" id="XP_033359265.1">
    <property type="nucleotide sequence ID" value="XM_033503374.1"/>
</dbReference>
<reference evidence="4 5" key="1">
    <citation type="submission" date="2025-04" db="UniProtKB">
        <authorList>
            <consortium name="RefSeq"/>
        </authorList>
    </citation>
    <scope>IDENTIFICATION</scope>
    <source>
        <tissue evidence="4 5">Muscle</tissue>
    </source>
</reference>
<name>A0A6J3L1W6_9HYME</name>
<gene>
    <name evidence="4 5 6" type="primary">LOC117238470</name>
</gene>
<evidence type="ECO:0000313" key="6">
    <source>
        <dbReference type="RefSeq" id="XP_033359266.1"/>
    </source>
</evidence>
<dbReference type="Gene3D" id="3.10.20.90">
    <property type="entry name" value="Phosphatidylinositol 3-kinase Catalytic Subunit, Chain A, domain 1"/>
    <property type="match status" value="2"/>
</dbReference>
<dbReference type="GO" id="GO:0042593">
    <property type="term" value="P:glucose homeostasis"/>
    <property type="evidence" value="ECO:0007669"/>
    <property type="project" value="TreeGrafter"/>
</dbReference>
<dbReference type="GO" id="GO:0006886">
    <property type="term" value="P:intracellular protein transport"/>
    <property type="evidence" value="ECO:0007669"/>
    <property type="project" value="TreeGrafter"/>
</dbReference>
<dbReference type="InterPro" id="IPR029071">
    <property type="entry name" value="Ubiquitin-like_domsf"/>
</dbReference>
<keyword evidence="3" id="KW-1185">Reference proteome</keyword>
<dbReference type="CDD" id="cd16105">
    <property type="entry name" value="Ubl_ASPSCR1_like"/>
    <property type="match status" value="1"/>
</dbReference>
<dbReference type="InterPro" id="IPR021569">
    <property type="entry name" value="TUG-UBL1"/>
</dbReference>
<organism evidence="3 5">
    <name type="scientific">Bombus vosnesenskii</name>
    <dbReference type="NCBI Taxonomy" id="207650"/>
    <lineage>
        <taxon>Eukaryota</taxon>
        <taxon>Metazoa</taxon>
        <taxon>Ecdysozoa</taxon>
        <taxon>Arthropoda</taxon>
        <taxon>Hexapoda</taxon>
        <taxon>Insecta</taxon>
        <taxon>Pterygota</taxon>
        <taxon>Neoptera</taxon>
        <taxon>Endopterygota</taxon>
        <taxon>Hymenoptera</taxon>
        <taxon>Apocrita</taxon>
        <taxon>Aculeata</taxon>
        <taxon>Apoidea</taxon>
        <taxon>Anthophila</taxon>
        <taxon>Apidae</taxon>
        <taxon>Bombus</taxon>
        <taxon>Pyrobombus</taxon>
    </lineage>
</organism>
<evidence type="ECO:0000256" key="1">
    <source>
        <dbReference type="SAM" id="MobiDB-lite"/>
    </source>
</evidence>